<dbReference type="AlphaFoldDB" id="A0A0D3BDM4"/>
<feature type="transmembrane region" description="Helical" evidence="1">
    <location>
        <begin position="34"/>
        <end position="52"/>
    </location>
</feature>
<proteinExistence type="predicted"/>
<evidence type="ECO:0000313" key="3">
    <source>
        <dbReference type="Proteomes" id="UP000032141"/>
    </source>
</evidence>
<feature type="transmembrane region" description="Helical" evidence="1">
    <location>
        <begin position="174"/>
        <end position="197"/>
    </location>
</feature>
<dbReference type="HOGENOM" id="CLU_1373948_0_0_1"/>
<evidence type="ECO:0000313" key="2">
    <source>
        <dbReference type="EnsemblPlants" id="Bo3g087230.1"/>
    </source>
</evidence>
<name>A0A0D3BDM4_BRAOL</name>
<evidence type="ECO:0000256" key="1">
    <source>
        <dbReference type="SAM" id="Phobius"/>
    </source>
</evidence>
<accession>A0A0D3BDM4</accession>
<reference evidence="2 3" key="1">
    <citation type="journal article" date="2014" name="Genome Biol.">
        <title>Transcriptome and methylome profiling reveals relics of genome dominance in the mesopolyploid Brassica oleracea.</title>
        <authorList>
            <person name="Parkin I.A."/>
            <person name="Koh C."/>
            <person name="Tang H."/>
            <person name="Robinson S.J."/>
            <person name="Kagale S."/>
            <person name="Clarke W.E."/>
            <person name="Town C.D."/>
            <person name="Nixon J."/>
            <person name="Krishnakumar V."/>
            <person name="Bidwell S.L."/>
            <person name="Denoeud F."/>
            <person name="Belcram H."/>
            <person name="Links M.G."/>
            <person name="Just J."/>
            <person name="Clarke C."/>
            <person name="Bender T."/>
            <person name="Huebert T."/>
            <person name="Mason A.S."/>
            <person name="Pires J.C."/>
            <person name="Barker G."/>
            <person name="Moore J."/>
            <person name="Walley P.G."/>
            <person name="Manoli S."/>
            <person name="Batley J."/>
            <person name="Edwards D."/>
            <person name="Nelson M.N."/>
            <person name="Wang X."/>
            <person name="Paterson A.H."/>
            <person name="King G."/>
            <person name="Bancroft I."/>
            <person name="Chalhoub B."/>
            <person name="Sharpe A.G."/>
        </authorList>
    </citation>
    <scope>NUCLEOTIDE SEQUENCE</scope>
    <source>
        <strain evidence="2 3">cv. TO1000</strain>
    </source>
</reference>
<reference evidence="2" key="2">
    <citation type="submission" date="2015-03" db="UniProtKB">
        <authorList>
            <consortium name="EnsemblPlants"/>
        </authorList>
    </citation>
    <scope>IDENTIFICATION</scope>
</reference>
<keyword evidence="3" id="KW-1185">Reference proteome</keyword>
<keyword evidence="1" id="KW-1133">Transmembrane helix</keyword>
<dbReference type="EnsemblPlants" id="Bo3g087230.1">
    <property type="protein sequence ID" value="Bo3g087230.1"/>
    <property type="gene ID" value="Bo3g087230"/>
</dbReference>
<keyword evidence="1" id="KW-0472">Membrane</keyword>
<sequence length="199" mass="23706">MVVRWRSLKEHVAQVSRLWLGQDLNVFVRVSRTVPLLVLLLILLKLLLFLQLVKLLPLHLLVVASLSLHLHLLVPLKYLPRPEQVRHLRQVKQMRQLQFQSRRGVPMRLWSLSLLRLLSLSPSSLLLSIELFRSILLLPYLRYFLFFFFYFVLKVWRHPLHFPSICLILSMRILFFNFKKIFLAFLISNICIIITQLGF</sequence>
<feature type="transmembrane region" description="Helical" evidence="1">
    <location>
        <begin position="135"/>
        <end position="153"/>
    </location>
</feature>
<keyword evidence="1" id="KW-0812">Transmembrane</keyword>
<organism evidence="2 3">
    <name type="scientific">Brassica oleracea var. oleracea</name>
    <dbReference type="NCBI Taxonomy" id="109376"/>
    <lineage>
        <taxon>Eukaryota</taxon>
        <taxon>Viridiplantae</taxon>
        <taxon>Streptophyta</taxon>
        <taxon>Embryophyta</taxon>
        <taxon>Tracheophyta</taxon>
        <taxon>Spermatophyta</taxon>
        <taxon>Magnoliopsida</taxon>
        <taxon>eudicotyledons</taxon>
        <taxon>Gunneridae</taxon>
        <taxon>Pentapetalae</taxon>
        <taxon>rosids</taxon>
        <taxon>malvids</taxon>
        <taxon>Brassicales</taxon>
        <taxon>Brassicaceae</taxon>
        <taxon>Brassiceae</taxon>
        <taxon>Brassica</taxon>
    </lineage>
</organism>
<protein>
    <submittedName>
        <fullName evidence="2">Uncharacterized protein</fullName>
    </submittedName>
</protein>
<dbReference type="Proteomes" id="UP000032141">
    <property type="component" value="Chromosome C3"/>
</dbReference>
<dbReference type="Gramene" id="Bo3g087230.1">
    <property type="protein sequence ID" value="Bo3g087230.1"/>
    <property type="gene ID" value="Bo3g087230"/>
</dbReference>